<evidence type="ECO:0000259" key="2">
    <source>
        <dbReference type="PROSITE" id="PS51819"/>
    </source>
</evidence>
<evidence type="ECO:0000313" key="4">
    <source>
        <dbReference type="Proteomes" id="UP000238954"/>
    </source>
</evidence>
<name>A0A2S8B7L9_9SPHN</name>
<sequence length="286" mass="31697">MLEQLRFVRIPVQSLSEATRLAVDTVGLQHSERLPEAERFRSDSRSYCLEFDGSGSSLRPSVAVSLRTVEQLQEVSGKLRERNWDVEAIPHDLCRSRRYHAGLACRDLSGNLIELVVRAEESGERYFPSRDAGIVGLSHVILGSRDPASDAAVWVDILGARITDRVGDAIYLGWDDQHHRIMIVPSKRESFLVVGFEVESIDAVMQSKYFLLDRQVGIVRGPGKEPASGEVFLTFSGPSPDSYFTYSTRSDPSPVGRRPRQFADSPASLCSWGSTSNLEELGGTLP</sequence>
<reference evidence="4" key="1">
    <citation type="submission" date="2017-11" db="EMBL/GenBank/DDBJ databases">
        <title>The complete genome sequence of Sphingopyxis pomeranensis sp. nov. strain WS5A3p.</title>
        <authorList>
            <person name="Kaminski M.A."/>
        </authorList>
    </citation>
    <scope>NUCLEOTIDE SEQUENCE [LARGE SCALE GENOMIC DNA]</scope>
    <source>
        <strain evidence="4">WS5A3p</strain>
    </source>
</reference>
<dbReference type="RefSeq" id="WP_052182489.1">
    <property type="nucleotide sequence ID" value="NZ_CM009578.1"/>
</dbReference>
<dbReference type="Proteomes" id="UP000238954">
    <property type="component" value="Chromosome"/>
</dbReference>
<dbReference type="PROSITE" id="PS51819">
    <property type="entry name" value="VOC"/>
    <property type="match status" value="2"/>
</dbReference>
<protein>
    <recommendedName>
        <fullName evidence="2">VOC domain-containing protein</fullName>
    </recommendedName>
</protein>
<dbReference type="EMBL" id="PHFW01000002">
    <property type="protein sequence ID" value="PQM28405.1"/>
    <property type="molecule type" value="Genomic_DNA"/>
</dbReference>
<dbReference type="SUPFAM" id="SSF54593">
    <property type="entry name" value="Glyoxalase/Bleomycin resistance protein/Dihydroxybiphenyl dioxygenase"/>
    <property type="match status" value="2"/>
</dbReference>
<accession>A0A2S8B7L9</accession>
<feature type="domain" description="VOC" evidence="2">
    <location>
        <begin position="136"/>
        <end position="249"/>
    </location>
</feature>
<dbReference type="InterPro" id="IPR037523">
    <property type="entry name" value="VOC_core"/>
</dbReference>
<feature type="domain" description="VOC" evidence="2">
    <location>
        <begin position="4"/>
        <end position="118"/>
    </location>
</feature>
<organism evidence="3 4">
    <name type="scientific">Sphingopyxis lindanitolerans</name>
    <dbReference type="NCBI Taxonomy" id="2054227"/>
    <lineage>
        <taxon>Bacteria</taxon>
        <taxon>Pseudomonadati</taxon>
        <taxon>Pseudomonadota</taxon>
        <taxon>Alphaproteobacteria</taxon>
        <taxon>Sphingomonadales</taxon>
        <taxon>Sphingomonadaceae</taxon>
        <taxon>Sphingopyxis</taxon>
    </lineage>
</organism>
<feature type="region of interest" description="Disordered" evidence="1">
    <location>
        <begin position="246"/>
        <end position="268"/>
    </location>
</feature>
<dbReference type="InterPro" id="IPR029068">
    <property type="entry name" value="Glyas_Bleomycin-R_OHBP_Dase"/>
</dbReference>
<comment type="caution">
    <text evidence="3">The sequence shown here is derived from an EMBL/GenBank/DDBJ whole genome shotgun (WGS) entry which is preliminary data.</text>
</comment>
<evidence type="ECO:0000313" key="3">
    <source>
        <dbReference type="EMBL" id="PQM28405.1"/>
    </source>
</evidence>
<gene>
    <name evidence="3" type="ORF">CVO77_07990</name>
</gene>
<proteinExistence type="predicted"/>
<keyword evidence="4" id="KW-1185">Reference proteome</keyword>
<dbReference type="Gene3D" id="3.10.180.10">
    <property type="entry name" value="2,3-Dihydroxybiphenyl 1,2-Dioxygenase, domain 1"/>
    <property type="match status" value="2"/>
</dbReference>
<dbReference type="OrthoDB" id="9803142at2"/>
<evidence type="ECO:0000256" key="1">
    <source>
        <dbReference type="SAM" id="MobiDB-lite"/>
    </source>
</evidence>
<dbReference type="AlphaFoldDB" id="A0A2S8B7L9"/>